<proteinExistence type="predicted"/>
<dbReference type="RefSeq" id="WP_100026970.1">
    <property type="nucleotide sequence ID" value="NZ_CP024704.1"/>
</dbReference>
<dbReference type="EMBL" id="CP024704">
    <property type="protein sequence ID" value="ATV71053.1"/>
    <property type="molecule type" value="Genomic_DNA"/>
</dbReference>
<dbReference type="GO" id="GO:0003723">
    <property type="term" value="F:RNA binding"/>
    <property type="evidence" value="ECO:0007669"/>
    <property type="project" value="InterPro"/>
</dbReference>
<organism evidence="1 2">
    <name type="scientific">Fusobacterium pseudoperiodonticum</name>
    <dbReference type="NCBI Taxonomy" id="2663009"/>
    <lineage>
        <taxon>Bacteria</taxon>
        <taxon>Fusobacteriati</taxon>
        <taxon>Fusobacteriota</taxon>
        <taxon>Fusobacteriia</taxon>
        <taxon>Fusobacteriales</taxon>
        <taxon>Fusobacteriaceae</taxon>
        <taxon>Fusobacterium</taxon>
    </lineage>
</organism>
<protein>
    <submittedName>
        <fullName evidence="1">Type III toxin-antitoxin system ToxN/AbiQ family toxin</fullName>
    </submittedName>
</protein>
<dbReference type="AlphaFoldDB" id="A0A2D3PTM4"/>
<name>A0A2D3PTM4_9FUSO</name>
<accession>A0A2D3PTM4</accession>
<evidence type="ECO:0000313" key="1">
    <source>
        <dbReference type="EMBL" id="ATV71053.1"/>
    </source>
</evidence>
<gene>
    <name evidence="1" type="ORF">CTM98_10545</name>
</gene>
<dbReference type="GO" id="GO:0004521">
    <property type="term" value="F:RNA endonuclease activity"/>
    <property type="evidence" value="ECO:0007669"/>
    <property type="project" value="InterPro"/>
</dbReference>
<sequence length="301" mass="35613">MSKNLKFYTIDTEYMKYLRNIDNRVADTSIENKKEKRKFIGILLKIDNKNYLAPLSSKKEKFLKMKNSIDFIKINSGLEGAINLNNMIPVYNQFISEYKVEEELDVKYKKLVQNQLSWCNEEINKKKILESALELYELIEKLHENNSDKLNESKKLSGLKERCCNFKLLEEKSLDYCRENQYNCLTGNRINIELHSSGENKWIAKKDIEKFEIEKKEDAKEITADIYLKMSEKELKEHIKNKENEETKNLSDEEKLYQVPITYYNVSDLKITKEIEQKFVPMKEKEKVQEIEKSKGQGIGD</sequence>
<dbReference type="Gene3D" id="3.10.129.130">
    <property type="match status" value="1"/>
</dbReference>
<dbReference type="InterPro" id="IPR053735">
    <property type="entry name" value="Type_III_TA_endoRNase"/>
</dbReference>
<dbReference type="Proteomes" id="UP000230781">
    <property type="component" value="Chromosome"/>
</dbReference>
<evidence type="ECO:0000313" key="2">
    <source>
        <dbReference type="Proteomes" id="UP000230781"/>
    </source>
</evidence>
<reference evidence="1 2" key="1">
    <citation type="submission" date="2017-11" db="EMBL/GenBank/DDBJ databases">
        <title>Genome sequencing of Fusobacterium periodonticum KCOM 2555.</title>
        <authorList>
            <person name="Kook J.-K."/>
            <person name="Park S.-N."/>
            <person name="Lim Y.K."/>
        </authorList>
    </citation>
    <scope>NUCLEOTIDE SEQUENCE [LARGE SCALE GENOMIC DNA]</scope>
    <source>
        <strain evidence="1 2">KCOM 2555</strain>
    </source>
</reference>
<dbReference type="InterPro" id="IPR025911">
    <property type="entry name" value="ToxN/AbiQ_toxin"/>
</dbReference>
<dbReference type="Pfam" id="PF13958">
    <property type="entry name" value="ToxN_toxin"/>
    <property type="match status" value="1"/>
</dbReference>